<dbReference type="InterPro" id="IPR003593">
    <property type="entry name" value="AAA+_ATPase"/>
</dbReference>
<evidence type="ECO:0000256" key="1">
    <source>
        <dbReference type="ARBA" id="ARBA00004202"/>
    </source>
</evidence>
<dbReference type="EMBL" id="CP093361">
    <property type="protein sequence ID" value="UQS86374.1"/>
    <property type="molecule type" value="Genomic_DNA"/>
</dbReference>
<dbReference type="PROSITE" id="PS50893">
    <property type="entry name" value="ABC_TRANSPORTER_2"/>
    <property type="match status" value="1"/>
</dbReference>
<evidence type="ECO:0000256" key="5">
    <source>
        <dbReference type="ARBA" id="ARBA00022741"/>
    </source>
</evidence>
<keyword evidence="4" id="KW-1003">Cell membrane</keyword>
<comment type="similarity">
    <text evidence="2">Belongs to the ABC transporter superfamily.</text>
</comment>
<evidence type="ECO:0000256" key="8">
    <source>
        <dbReference type="ARBA" id="ARBA00023136"/>
    </source>
</evidence>
<dbReference type="GO" id="GO:0043190">
    <property type="term" value="C:ATP-binding cassette (ABC) transporter complex"/>
    <property type="evidence" value="ECO:0007669"/>
    <property type="project" value="TreeGrafter"/>
</dbReference>
<dbReference type="KEGG" id="lbe:MOO44_05505"/>
<keyword evidence="3" id="KW-0813">Transport</keyword>
<dbReference type="Proteomes" id="UP000831181">
    <property type="component" value="Chromosome"/>
</dbReference>
<dbReference type="Pfam" id="PF00005">
    <property type="entry name" value="ABC_tran"/>
    <property type="match status" value="1"/>
</dbReference>
<comment type="subcellular location">
    <subcellularLocation>
        <location evidence="1">Cell membrane</location>
        <topology evidence="1">Peripheral membrane protein</topology>
    </subcellularLocation>
</comment>
<dbReference type="InterPro" id="IPR030947">
    <property type="entry name" value="EcfA_1"/>
</dbReference>
<keyword evidence="11" id="KW-1185">Reference proteome</keyword>
<dbReference type="SMART" id="SM00382">
    <property type="entry name" value="AAA"/>
    <property type="match status" value="1"/>
</dbReference>
<dbReference type="InterPro" id="IPR027417">
    <property type="entry name" value="P-loop_NTPase"/>
</dbReference>
<dbReference type="PROSITE" id="PS00211">
    <property type="entry name" value="ABC_TRANSPORTER_1"/>
    <property type="match status" value="1"/>
</dbReference>
<dbReference type="InterPro" id="IPR050095">
    <property type="entry name" value="ECF_ABC_transporter_ATP-bd"/>
</dbReference>
<dbReference type="PANTHER" id="PTHR43553">
    <property type="entry name" value="HEAVY METAL TRANSPORTER"/>
    <property type="match status" value="1"/>
</dbReference>
<dbReference type="PANTHER" id="PTHR43553:SF24">
    <property type="entry name" value="ENERGY-COUPLING FACTOR TRANSPORTER ATP-BINDING PROTEIN ECFA1"/>
    <property type="match status" value="1"/>
</dbReference>
<proteinExistence type="inferred from homology"/>
<evidence type="ECO:0000259" key="9">
    <source>
        <dbReference type="PROSITE" id="PS50893"/>
    </source>
</evidence>
<evidence type="ECO:0000313" key="11">
    <source>
        <dbReference type="Proteomes" id="UP000831181"/>
    </source>
</evidence>
<gene>
    <name evidence="10" type="ORF">MOO44_05505</name>
</gene>
<dbReference type="GO" id="GO:0016887">
    <property type="term" value="F:ATP hydrolysis activity"/>
    <property type="evidence" value="ECO:0007669"/>
    <property type="project" value="InterPro"/>
</dbReference>
<dbReference type="CDD" id="cd03225">
    <property type="entry name" value="ABC_cobalt_CbiO_domain1"/>
    <property type="match status" value="1"/>
</dbReference>
<organism evidence="10 11">
    <name type="scientific">Nicoliella spurrieriana</name>
    <dbReference type="NCBI Taxonomy" id="2925830"/>
    <lineage>
        <taxon>Bacteria</taxon>
        <taxon>Bacillati</taxon>
        <taxon>Bacillota</taxon>
        <taxon>Bacilli</taxon>
        <taxon>Lactobacillales</taxon>
        <taxon>Lactobacillaceae</taxon>
        <taxon>Nicoliella</taxon>
    </lineage>
</organism>
<dbReference type="NCBIfam" id="NF010167">
    <property type="entry name" value="PRK13648.1"/>
    <property type="match status" value="1"/>
</dbReference>
<dbReference type="Gene3D" id="3.40.50.300">
    <property type="entry name" value="P-loop containing nucleotide triphosphate hydrolases"/>
    <property type="match status" value="1"/>
</dbReference>
<sequence>MNDVSFNVKRGEWLSIIGHNGSGKSTLVSALDGLISIDSGSIEVDSIDLNPDSVWEVRDRIGLVFQNPDDQFVGATVEDDVAFGLQNHNIEYNQMHQIVNKALDAVGMSAFKMKSPSNLSGGQKQRVALAGIIALHPQIIILDESTNMLDPAGKEQILSVIMDLKERYKLTVISITHDVNELKLANRILVMNDGKVVDENTPSEIFSQPQKLINMGLTLPYPEIIKRHLNKLGVETPDQYLNEGAFIKWIQQFPLKK</sequence>
<dbReference type="GO" id="GO:0005524">
    <property type="term" value="F:ATP binding"/>
    <property type="evidence" value="ECO:0007669"/>
    <property type="project" value="UniProtKB-KW"/>
</dbReference>
<evidence type="ECO:0000256" key="7">
    <source>
        <dbReference type="ARBA" id="ARBA00022967"/>
    </source>
</evidence>
<accession>A0A976RR89</accession>
<feature type="domain" description="ABC transporter" evidence="9">
    <location>
        <begin position="1"/>
        <end position="218"/>
    </location>
</feature>
<reference evidence="10" key="1">
    <citation type="journal article" date="2022" name="Int. J. Syst. Evol. Microbiol.">
        <title>Apilactobacillus apisilvae sp. nov., Nicolia spurrieriana gen. nov. sp. nov., Bombilactobacillus folatiphilus sp. nov. and Bombilactobacillus thymidiniphilus sp. nov., four new lactic acid bacterial isolates from stingless bees Tetragonula carbonaria and Austroplebeia australis.</title>
        <authorList>
            <person name="Oliphant S.A."/>
            <person name="Watson-Haigh N.S."/>
            <person name="Sumby K.M."/>
            <person name="Gardner J."/>
            <person name="Groom S."/>
            <person name="Jiranek V."/>
        </authorList>
    </citation>
    <scope>NUCLEOTIDE SEQUENCE</scope>
    <source>
        <strain evidence="10">SGEP1_A5</strain>
    </source>
</reference>
<evidence type="ECO:0000256" key="3">
    <source>
        <dbReference type="ARBA" id="ARBA00022448"/>
    </source>
</evidence>
<dbReference type="SUPFAM" id="SSF52540">
    <property type="entry name" value="P-loop containing nucleoside triphosphate hydrolases"/>
    <property type="match status" value="1"/>
</dbReference>
<protein>
    <submittedName>
        <fullName evidence="10">Energy-coupling factor transporter ATPase</fullName>
    </submittedName>
</protein>
<dbReference type="InterPro" id="IPR015856">
    <property type="entry name" value="ABC_transpr_CbiO/EcfA_su"/>
</dbReference>
<dbReference type="NCBIfam" id="TIGR04520">
    <property type="entry name" value="ECF_ATPase_1"/>
    <property type="match status" value="1"/>
</dbReference>
<name>A0A976RR89_9LACO</name>
<dbReference type="AlphaFoldDB" id="A0A976RR89"/>
<dbReference type="GO" id="GO:0042626">
    <property type="term" value="F:ATPase-coupled transmembrane transporter activity"/>
    <property type="evidence" value="ECO:0007669"/>
    <property type="project" value="TreeGrafter"/>
</dbReference>
<dbReference type="InterPro" id="IPR003439">
    <property type="entry name" value="ABC_transporter-like_ATP-bd"/>
</dbReference>
<evidence type="ECO:0000256" key="6">
    <source>
        <dbReference type="ARBA" id="ARBA00022840"/>
    </source>
</evidence>
<keyword evidence="7" id="KW-1278">Translocase</keyword>
<evidence type="ECO:0000256" key="4">
    <source>
        <dbReference type="ARBA" id="ARBA00022475"/>
    </source>
</evidence>
<keyword evidence="5" id="KW-0547">Nucleotide-binding</keyword>
<keyword evidence="8" id="KW-0472">Membrane</keyword>
<evidence type="ECO:0000256" key="2">
    <source>
        <dbReference type="ARBA" id="ARBA00005417"/>
    </source>
</evidence>
<dbReference type="FunFam" id="3.40.50.300:FF:000224">
    <property type="entry name" value="Energy-coupling factor transporter ATP-binding protein EcfA"/>
    <property type="match status" value="1"/>
</dbReference>
<dbReference type="InterPro" id="IPR017871">
    <property type="entry name" value="ABC_transporter-like_CS"/>
</dbReference>
<keyword evidence="6" id="KW-0067">ATP-binding</keyword>
<evidence type="ECO:0000313" key="10">
    <source>
        <dbReference type="EMBL" id="UQS86374.1"/>
    </source>
</evidence>